<keyword evidence="3" id="KW-1185">Reference proteome</keyword>
<gene>
    <name evidence="2" type="ORF">MCOR_11003</name>
</gene>
<organism evidence="2 3">
    <name type="scientific">Mytilus coruscus</name>
    <name type="common">Sea mussel</name>
    <dbReference type="NCBI Taxonomy" id="42192"/>
    <lineage>
        <taxon>Eukaryota</taxon>
        <taxon>Metazoa</taxon>
        <taxon>Spiralia</taxon>
        <taxon>Lophotrochozoa</taxon>
        <taxon>Mollusca</taxon>
        <taxon>Bivalvia</taxon>
        <taxon>Autobranchia</taxon>
        <taxon>Pteriomorphia</taxon>
        <taxon>Mytilida</taxon>
        <taxon>Mytiloidea</taxon>
        <taxon>Mytilidae</taxon>
        <taxon>Mytilinae</taxon>
        <taxon>Mytilus</taxon>
    </lineage>
</organism>
<accession>A0A6J8ATN3</accession>
<proteinExistence type="predicted"/>
<dbReference type="AlphaFoldDB" id="A0A6J8ATN3"/>
<dbReference type="SUPFAM" id="SSF52266">
    <property type="entry name" value="SGNH hydrolase"/>
    <property type="match status" value="1"/>
</dbReference>
<reference evidence="2 3" key="1">
    <citation type="submission" date="2020-06" db="EMBL/GenBank/DDBJ databases">
        <authorList>
            <person name="Li R."/>
            <person name="Bekaert M."/>
        </authorList>
    </citation>
    <scope>NUCLEOTIDE SEQUENCE [LARGE SCALE GENOMIC DNA]</scope>
    <source>
        <strain evidence="3">wild</strain>
    </source>
</reference>
<protein>
    <submittedName>
        <fullName evidence="2">Uncharacterized protein</fullName>
    </submittedName>
</protein>
<sequence>MFYSTHTILIQGRQKTGKWVQLEYALLSLVIGDILTNKAKGNNSGAEEDKQIKIVPDNLLIQDGDNEKLDRIRSEIKKVVNEKEEKQNDNQQHEPNVRIKKRWKDLYSLQNRNYSVPGSSIILGQIIPLFYSDRRLATEYEQKRHVMNNLIIEDCREIDISHVEYDNMKFLDYTDGIHLNSYGVRSLVRCMKRVLNPKLWVIINETEIDRNRVSKKWDKSYNNIYTQERQKANDYSREKGNFSRSRYDNFNLNKQEGSYHGQGQKSNLYNGQSKRLGPYYCQNHKSGYENHRGNEHFVDNSRNGTMNDRSYFESNIAP</sequence>
<dbReference type="OrthoDB" id="10072345at2759"/>
<evidence type="ECO:0000256" key="1">
    <source>
        <dbReference type="SAM" id="MobiDB-lite"/>
    </source>
</evidence>
<name>A0A6J8ATN3_MYTCO</name>
<dbReference type="Proteomes" id="UP000507470">
    <property type="component" value="Unassembled WGS sequence"/>
</dbReference>
<dbReference type="EMBL" id="CACVKT020001886">
    <property type="protein sequence ID" value="CAC5373148.1"/>
    <property type="molecule type" value="Genomic_DNA"/>
</dbReference>
<evidence type="ECO:0000313" key="3">
    <source>
        <dbReference type="Proteomes" id="UP000507470"/>
    </source>
</evidence>
<feature type="compositionally biased region" description="Basic and acidic residues" evidence="1">
    <location>
        <begin position="286"/>
        <end position="299"/>
    </location>
</feature>
<evidence type="ECO:0000313" key="2">
    <source>
        <dbReference type="EMBL" id="CAC5373148.1"/>
    </source>
</evidence>
<feature type="region of interest" description="Disordered" evidence="1">
    <location>
        <begin position="281"/>
        <end position="318"/>
    </location>
</feature>